<feature type="domain" description="Tyr recombinase" evidence="2">
    <location>
        <begin position="1"/>
        <end position="110"/>
    </location>
</feature>
<organism evidence="3 4">
    <name type="scientific">Clostridium frigoriphilum</name>
    <dbReference type="NCBI Taxonomy" id="443253"/>
    <lineage>
        <taxon>Bacteria</taxon>
        <taxon>Bacillati</taxon>
        <taxon>Bacillota</taxon>
        <taxon>Clostridia</taxon>
        <taxon>Eubacteriales</taxon>
        <taxon>Clostridiaceae</taxon>
        <taxon>Clostridium</taxon>
    </lineage>
</organism>
<dbReference type="Gene3D" id="1.10.443.10">
    <property type="entry name" value="Intergrase catalytic core"/>
    <property type="match status" value="1"/>
</dbReference>
<dbReference type="SUPFAM" id="SSF56349">
    <property type="entry name" value="DNA breaking-rejoining enzymes"/>
    <property type="match status" value="1"/>
</dbReference>
<evidence type="ECO:0000313" key="4">
    <source>
        <dbReference type="Proteomes" id="UP001498469"/>
    </source>
</evidence>
<keyword evidence="4" id="KW-1185">Reference proteome</keyword>
<comment type="caution">
    <text evidence="3">The sequence shown here is derived from an EMBL/GenBank/DDBJ whole genome shotgun (WGS) entry which is preliminary data.</text>
</comment>
<sequence length="110" mass="12837">MKILLNQPDCSNYEGFRDMVLFCVLYDTGARVQELTDIKVKDIRVSSPVVITLYGKHRKVRQVPLMGKTSELLTRYLDIKKYHPGIAKANNYIFVNKKNRNYPSGEFYIF</sequence>
<gene>
    <name evidence="3" type="ORF">SJI18_21915</name>
</gene>
<keyword evidence="1" id="KW-0233">DNA recombination</keyword>
<protein>
    <submittedName>
        <fullName evidence="3">Tyrosine-type recombinase/integrase</fullName>
    </submittedName>
</protein>
<dbReference type="PROSITE" id="PS51898">
    <property type="entry name" value="TYR_RECOMBINASE"/>
    <property type="match status" value="1"/>
</dbReference>
<name>A0ABU7UW05_9CLOT</name>
<dbReference type="Proteomes" id="UP001498469">
    <property type="component" value="Unassembled WGS sequence"/>
</dbReference>
<accession>A0ABU7UW05</accession>
<dbReference type="Pfam" id="PF00589">
    <property type="entry name" value="Phage_integrase"/>
    <property type="match status" value="1"/>
</dbReference>
<dbReference type="InterPro" id="IPR011010">
    <property type="entry name" value="DNA_brk_join_enz"/>
</dbReference>
<dbReference type="InterPro" id="IPR013762">
    <property type="entry name" value="Integrase-like_cat_sf"/>
</dbReference>
<evidence type="ECO:0000313" key="3">
    <source>
        <dbReference type="EMBL" id="MEF2114949.1"/>
    </source>
</evidence>
<evidence type="ECO:0000256" key="1">
    <source>
        <dbReference type="ARBA" id="ARBA00023172"/>
    </source>
</evidence>
<reference evidence="3 4" key="1">
    <citation type="submission" date="2023-11" db="EMBL/GenBank/DDBJ databases">
        <title>Draft genome sequence of a psychrophilic Clostridium strain from permafrost water brine.</title>
        <authorList>
            <person name="Shcherbakova V.A."/>
            <person name="Trubitsyn V.E."/>
            <person name="Zakharyuk A.G."/>
        </authorList>
    </citation>
    <scope>NUCLEOTIDE SEQUENCE [LARGE SCALE GENOMIC DNA]</scope>
    <source>
        <strain evidence="3 4">14F</strain>
    </source>
</reference>
<dbReference type="EMBL" id="JAZHFS010000034">
    <property type="protein sequence ID" value="MEF2114949.1"/>
    <property type="molecule type" value="Genomic_DNA"/>
</dbReference>
<proteinExistence type="predicted"/>
<evidence type="ECO:0000259" key="2">
    <source>
        <dbReference type="PROSITE" id="PS51898"/>
    </source>
</evidence>
<dbReference type="InterPro" id="IPR002104">
    <property type="entry name" value="Integrase_catalytic"/>
</dbReference>